<accession>A0A2G9XEC6</accession>
<reference evidence="1 2" key="1">
    <citation type="submission" date="2017-09" db="EMBL/GenBank/DDBJ databases">
        <title>Depth-based differentiation of microbial function through sediment-hosted aquifers and enrichment of novel symbionts in the deep terrestrial subsurface.</title>
        <authorList>
            <person name="Probst A.J."/>
            <person name="Ladd B."/>
            <person name="Jarett J.K."/>
            <person name="Geller-Mcgrath D.E."/>
            <person name="Sieber C.M."/>
            <person name="Emerson J.B."/>
            <person name="Anantharaman K."/>
            <person name="Thomas B.C."/>
            <person name="Malmstrom R."/>
            <person name="Stieglmeier M."/>
            <person name="Klingl A."/>
            <person name="Woyke T."/>
            <person name="Ryan C.M."/>
            <person name="Banfield J.F."/>
        </authorList>
    </citation>
    <scope>NUCLEOTIDE SEQUENCE [LARGE SCALE GENOMIC DNA]</scope>
    <source>
        <strain evidence="1">CG23_combo_of_CG06-09_8_20_14_all_40_14</strain>
    </source>
</reference>
<organism evidence="1 2">
    <name type="scientific">candidate division WWE3 bacterium CG23_combo_of_CG06-09_8_20_14_all_40_14</name>
    <dbReference type="NCBI Taxonomy" id="1975095"/>
    <lineage>
        <taxon>Bacteria</taxon>
        <taxon>Katanobacteria</taxon>
    </lineage>
</organism>
<gene>
    <name evidence="1" type="ORF">COX53_00225</name>
</gene>
<proteinExistence type="predicted"/>
<evidence type="ECO:0000313" key="1">
    <source>
        <dbReference type="EMBL" id="PIP04853.1"/>
    </source>
</evidence>
<dbReference type="Proteomes" id="UP000231388">
    <property type="component" value="Unassembled WGS sequence"/>
</dbReference>
<name>A0A2G9XEC6_UNCKA</name>
<sequence>MSVGLLAIDGLTTSCGDINTKSGLSSNEENPAADPLKPCDSTGVSLRTLAGNLNLQGLVNITKEGNVEITKGVIAGNSSFRDNVTVPTGKDTIFVKRGVACDTKTEDKTGVSPFGDTPDVSTNSICISDESVKWKSVPTAVNATPSWDTTIWVENITNEGFTIKLGTPSENDQKVYWIAVW</sequence>
<dbReference type="AlphaFoldDB" id="A0A2G9XEC6"/>
<dbReference type="EMBL" id="PCQY01000004">
    <property type="protein sequence ID" value="PIP04853.1"/>
    <property type="molecule type" value="Genomic_DNA"/>
</dbReference>
<protein>
    <submittedName>
        <fullName evidence="1">Uncharacterized protein</fullName>
    </submittedName>
</protein>
<evidence type="ECO:0000313" key="2">
    <source>
        <dbReference type="Proteomes" id="UP000231388"/>
    </source>
</evidence>
<comment type="caution">
    <text evidence="1">The sequence shown here is derived from an EMBL/GenBank/DDBJ whole genome shotgun (WGS) entry which is preliminary data.</text>
</comment>